<dbReference type="PATRIC" id="fig|1618569.3.peg.159"/>
<evidence type="ECO:0000313" key="3">
    <source>
        <dbReference type="EMBL" id="KKQ75741.1"/>
    </source>
</evidence>
<feature type="transmembrane region" description="Helical" evidence="2">
    <location>
        <begin position="174"/>
        <end position="194"/>
    </location>
</feature>
<feature type="transmembrane region" description="Helical" evidence="2">
    <location>
        <begin position="569"/>
        <end position="588"/>
    </location>
</feature>
<keyword evidence="2" id="KW-0472">Membrane</keyword>
<evidence type="ECO:0000313" key="4">
    <source>
        <dbReference type="Proteomes" id="UP000034181"/>
    </source>
</evidence>
<dbReference type="CDD" id="cd02440">
    <property type="entry name" value="AdoMet_MTases"/>
    <property type="match status" value="1"/>
</dbReference>
<proteinExistence type="predicted"/>
<dbReference type="SUPFAM" id="SSF53335">
    <property type="entry name" value="S-adenosyl-L-methionine-dependent methyltransferases"/>
    <property type="match status" value="1"/>
</dbReference>
<keyword evidence="3" id="KW-0489">Methyltransferase</keyword>
<evidence type="ECO:0000256" key="2">
    <source>
        <dbReference type="SAM" id="Phobius"/>
    </source>
</evidence>
<gene>
    <name evidence="3" type="ORF">US96_C0005G0014</name>
</gene>
<feature type="transmembrane region" description="Helical" evidence="2">
    <location>
        <begin position="654"/>
        <end position="674"/>
    </location>
</feature>
<feature type="transmembrane region" description="Helical" evidence="2">
    <location>
        <begin position="680"/>
        <end position="699"/>
    </location>
</feature>
<feature type="transmembrane region" description="Helical" evidence="2">
    <location>
        <begin position="600"/>
        <end position="620"/>
    </location>
</feature>
<name>A0A0G0NF71_9BACT</name>
<dbReference type="PANTHER" id="PTHR43317">
    <property type="entry name" value="THERMOSPERMINE SYNTHASE ACAULIS5"/>
    <property type="match status" value="1"/>
</dbReference>
<feature type="transmembrane region" description="Helical" evidence="2">
    <location>
        <begin position="626"/>
        <end position="647"/>
    </location>
</feature>
<keyword evidence="1" id="KW-0620">Polyamine biosynthesis</keyword>
<feature type="transmembrane region" description="Helical" evidence="2">
    <location>
        <begin position="200"/>
        <end position="215"/>
    </location>
</feature>
<dbReference type="AlphaFoldDB" id="A0A0G0NF71"/>
<keyword evidence="2" id="KW-0812">Transmembrane</keyword>
<dbReference type="InterPro" id="IPR029063">
    <property type="entry name" value="SAM-dependent_MTases_sf"/>
</dbReference>
<feature type="transmembrane region" description="Helical" evidence="2">
    <location>
        <begin position="93"/>
        <end position="118"/>
    </location>
</feature>
<dbReference type="GO" id="GO:0006596">
    <property type="term" value="P:polyamine biosynthetic process"/>
    <property type="evidence" value="ECO:0007669"/>
    <property type="project" value="UniProtKB-KW"/>
</dbReference>
<evidence type="ECO:0000256" key="1">
    <source>
        <dbReference type="ARBA" id="ARBA00023115"/>
    </source>
</evidence>
<feature type="transmembrane region" description="Helical" evidence="2">
    <location>
        <begin position="537"/>
        <end position="553"/>
    </location>
</feature>
<dbReference type="Gene3D" id="3.40.50.150">
    <property type="entry name" value="Vaccinia Virus protein VP39"/>
    <property type="match status" value="1"/>
</dbReference>
<dbReference type="Proteomes" id="UP000034181">
    <property type="component" value="Unassembled WGS sequence"/>
</dbReference>
<reference evidence="3 4" key="1">
    <citation type="journal article" date="2015" name="Nature">
        <title>rRNA introns, odd ribosomes, and small enigmatic genomes across a large radiation of phyla.</title>
        <authorList>
            <person name="Brown C.T."/>
            <person name="Hug L.A."/>
            <person name="Thomas B.C."/>
            <person name="Sharon I."/>
            <person name="Castelle C.J."/>
            <person name="Singh A."/>
            <person name="Wilkins M.J."/>
            <person name="Williams K.H."/>
            <person name="Banfield J.F."/>
        </authorList>
    </citation>
    <scope>NUCLEOTIDE SEQUENCE [LARGE SCALE GENOMIC DNA]</scope>
</reference>
<feature type="transmembrane region" description="Helical" evidence="2">
    <location>
        <begin position="509"/>
        <end position="528"/>
    </location>
</feature>
<dbReference type="GO" id="GO:0032259">
    <property type="term" value="P:methylation"/>
    <property type="evidence" value="ECO:0007669"/>
    <property type="project" value="UniProtKB-KW"/>
</dbReference>
<feature type="transmembrane region" description="Helical" evidence="2">
    <location>
        <begin position="58"/>
        <end position="81"/>
    </location>
</feature>
<feature type="transmembrane region" description="Helical" evidence="2">
    <location>
        <begin position="33"/>
        <end position="52"/>
    </location>
</feature>
<dbReference type="EMBL" id="LBUZ01000005">
    <property type="protein sequence ID" value="KKQ75741.1"/>
    <property type="molecule type" value="Genomic_DNA"/>
</dbReference>
<feature type="transmembrane region" description="Helical" evidence="2">
    <location>
        <begin position="138"/>
        <end position="162"/>
    </location>
</feature>
<organism evidence="3 4">
    <name type="scientific">Candidatus Woesebacteria bacterium GW2011_GWB1_38_5b</name>
    <dbReference type="NCBI Taxonomy" id="1618569"/>
    <lineage>
        <taxon>Bacteria</taxon>
        <taxon>Candidatus Woeseibacteriota</taxon>
    </lineage>
</organism>
<keyword evidence="3" id="KW-0808">Transferase</keyword>
<sequence length="709" mass="79325">MPTKLFNSIKKYLEVNLLKKHTSFIDSIPVSQIGLWIALAAGLGLFFELLIIRVHSSYFQLFAYLKNVSLLSCFVGIGIGYARGAKKYLYTPFVLPLIGLQIVSMYLIRFSSFAALLQNPISEQLSLGLSQAGSNKQLFVFAFVILVFIFNALCFIPLGQLASRLMNRIKPLPAYSWNLVGSLAGIILFSLLSLLWSPPQVWFIVAGLSLILFLYKDRLGIILATVSLAFVTILLSWSPKLNQFDIFSPYQILTVNFTSNTPPVLLTNNAYYQKILDLRPQNVARNATLALFNEYYSIPYSFKQNPKKVLVVGSGTGNDVAAALRNNAGHVDAIEIDPAILKAGEELHPEQPYGDPRVTETVNDARSFIRYTANKYDLIVYGLLDSHTLLSGRGGIRLDSYVYTVEAFKEARKLLNKDGAISLTFAVMSGELGNKLYLMLQQAFDGQPPLVYYSKYDGGYTFIAGENVKDIGNRTSFENVSKHYGVQSTYKTDVSTDDWPFFYMPIRKYPVSSVALIIILLITSLYLIRKFVGKSKYSFSAVCFFLGAGFMLLETKGVTELALTYGSTWHVNTVVIGSVLIMGFLANLYMMRKGVPSRKLIYLLLFASIVVSFIFTYFKFGINNPIVAKIVMPVGLTLPLFFSGMAFSSELKKTSNVGSALYSNLLGAMLGGFLEYNSMYFGFRSLYFFAFIMYLLAFLGQRRLSFFKK</sequence>
<protein>
    <submittedName>
        <fullName evidence="3">Methyltransferase type 12</fullName>
    </submittedName>
</protein>
<accession>A0A0G0NF71</accession>
<comment type="caution">
    <text evidence="3">The sequence shown here is derived from an EMBL/GenBank/DDBJ whole genome shotgun (WGS) entry which is preliminary data.</text>
</comment>
<dbReference type="Pfam" id="PF01564">
    <property type="entry name" value="Spermine_synth"/>
    <property type="match status" value="1"/>
</dbReference>
<feature type="transmembrane region" description="Helical" evidence="2">
    <location>
        <begin position="220"/>
        <end position="238"/>
    </location>
</feature>
<dbReference type="GO" id="GO:0008168">
    <property type="term" value="F:methyltransferase activity"/>
    <property type="evidence" value="ECO:0007669"/>
    <property type="project" value="UniProtKB-KW"/>
</dbReference>
<keyword evidence="2" id="KW-1133">Transmembrane helix</keyword>
<dbReference type="PANTHER" id="PTHR43317:SF1">
    <property type="entry name" value="THERMOSPERMINE SYNTHASE ACAULIS5"/>
    <property type="match status" value="1"/>
</dbReference>